<reference evidence="1" key="1">
    <citation type="journal article" date="2021" name="New Phytol.">
        <title>Evolutionary innovations through gain and loss of genes in the ectomycorrhizal Boletales.</title>
        <authorList>
            <person name="Wu G."/>
            <person name="Miyauchi S."/>
            <person name="Morin E."/>
            <person name="Kuo A."/>
            <person name="Drula E."/>
            <person name="Varga T."/>
            <person name="Kohler A."/>
            <person name="Feng B."/>
            <person name="Cao Y."/>
            <person name="Lipzen A."/>
            <person name="Daum C."/>
            <person name="Hundley H."/>
            <person name="Pangilinan J."/>
            <person name="Johnson J."/>
            <person name="Barry K."/>
            <person name="LaButti K."/>
            <person name="Ng V."/>
            <person name="Ahrendt S."/>
            <person name="Min B."/>
            <person name="Choi I.G."/>
            <person name="Park H."/>
            <person name="Plett J.M."/>
            <person name="Magnuson J."/>
            <person name="Spatafora J.W."/>
            <person name="Nagy L.G."/>
            <person name="Henrissat B."/>
            <person name="Grigoriev I.V."/>
            <person name="Yang Z.L."/>
            <person name="Xu J."/>
            <person name="Martin F.M."/>
        </authorList>
    </citation>
    <scope>NUCLEOTIDE SEQUENCE</scope>
    <source>
        <strain evidence="1">ATCC 28755</strain>
    </source>
</reference>
<organism evidence="1 2">
    <name type="scientific">Hygrophoropsis aurantiaca</name>
    <dbReference type="NCBI Taxonomy" id="72124"/>
    <lineage>
        <taxon>Eukaryota</taxon>
        <taxon>Fungi</taxon>
        <taxon>Dikarya</taxon>
        <taxon>Basidiomycota</taxon>
        <taxon>Agaricomycotina</taxon>
        <taxon>Agaricomycetes</taxon>
        <taxon>Agaricomycetidae</taxon>
        <taxon>Boletales</taxon>
        <taxon>Coniophorineae</taxon>
        <taxon>Hygrophoropsidaceae</taxon>
        <taxon>Hygrophoropsis</taxon>
    </lineage>
</organism>
<dbReference type="Proteomes" id="UP000790377">
    <property type="component" value="Unassembled WGS sequence"/>
</dbReference>
<evidence type="ECO:0000313" key="1">
    <source>
        <dbReference type="EMBL" id="KAH7908239.1"/>
    </source>
</evidence>
<comment type="caution">
    <text evidence="1">The sequence shown here is derived from an EMBL/GenBank/DDBJ whole genome shotgun (WGS) entry which is preliminary data.</text>
</comment>
<name>A0ACB8A588_9AGAM</name>
<keyword evidence="2" id="KW-1185">Reference proteome</keyword>
<proteinExistence type="predicted"/>
<protein>
    <submittedName>
        <fullName evidence="1">Uncharacterized protein</fullName>
    </submittedName>
</protein>
<dbReference type="EMBL" id="MU267835">
    <property type="protein sequence ID" value="KAH7908239.1"/>
    <property type="molecule type" value="Genomic_DNA"/>
</dbReference>
<gene>
    <name evidence="1" type="ORF">BJ138DRAFT_1158118</name>
</gene>
<evidence type="ECO:0000313" key="2">
    <source>
        <dbReference type="Proteomes" id="UP000790377"/>
    </source>
</evidence>
<accession>A0ACB8A588</accession>
<sequence length="239" mass="26939">MQLNRPQSSSPFPYASYNNILGIHRPLRASEISRDSSLSTALGGQLVEDKPADQLLYHELPTVFPIAITEPFAGLPENFVPMPRFTDRAHKAIIVFEREGTNNMSVMNGVSMVQCLGGQGIKDPDRVLSADMPNDMDSITFVLTWPGYAPQYRQIPINMPNRGVLTRRELAMVIAGEFRDFVSTCNEQHLIPNDPNWQIGRDGWSFQHMRLSSIWSPDKRYWYPSVRVVNKAVAGFNSA</sequence>